<comment type="subcellular location">
    <subcellularLocation>
        <location evidence="5">Cytoplasm</location>
    </subcellularLocation>
</comment>
<dbReference type="Gene3D" id="3.40.50.720">
    <property type="entry name" value="NAD(P)-binding Rossmann-like Domain"/>
    <property type="match status" value="1"/>
</dbReference>
<keyword evidence="3 5" id="KW-0521">NADP</keyword>
<keyword evidence="4 5" id="KW-0560">Oxidoreductase</keyword>
<dbReference type="Proteomes" id="UP000069632">
    <property type="component" value="Unassembled WGS sequence"/>
</dbReference>
<dbReference type="GO" id="GO:0003942">
    <property type="term" value="F:N-acetyl-gamma-glutamyl-phosphate reductase activity"/>
    <property type="evidence" value="ECO:0007669"/>
    <property type="project" value="UniProtKB-UniRule"/>
</dbReference>
<evidence type="ECO:0000256" key="3">
    <source>
        <dbReference type="ARBA" id="ARBA00022857"/>
    </source>
</evidence>
<dbReference type="Gene3D" id="3.30.360.10">
    <property type="entry name" value="Dihydrodipicolinate Reductase, domain 2"/>
    <property type="match status" value="1"/>
</dbReference>
<dbReference type="InterPro" id="IPR000706">
    <property type="entry name" value="AGPR_type-1"/>
</dbReference>
<evidence type="ECO:0000256" key="6">
    <source>
        <dbReference type="PROSITE-ProRule" id="PRU10010"/>
    </source>
</evidence>
<dbReference type="AlphaFoldDB" id="A0A128EAB3"/>
<keyword evidence="1 5" id="KW-0055">Arginine biosynthesis</keyword>
<organism evidence="8 9">
    <name type="scientific">Campylobacter geochelonis</name>
    <dbReference type="NCBI Taxonomy" id="1780362"/>
    <lineage>
        <taxon>Bacteria</taxon>
        <taxon>Pseudomonadati</taxon>
        <taxon>Campylobacterota</taxon>
        <taxon>Epsilonproteobacteria</taxon>
        <taxon>Campylobacterales</taxon>
        <taxon>Campylobacteraceae</taxon>
        <taxon>Campylobacter</taxon>
    </lineage>
</organism>
<comment type="function">
    <text evidence="5">Catalyzes the NADPH-dependent reduction of N-acetyl-5-glutamyl phosphate to yield N-acetyl-L-glutamate 5-semialdehyde.</text>
</comment>
<protein>
    <recommendedName>
        <fullName evidence="5">N-acetyl-gamma-glutamyl-phosphate reductase</fullName>
        <shortName evidence="5">AGPR</shortName>
        <ecNumber evidence="5">1.2.1.38</ecNumber>
    </recommendedName>
    <alternativeName>
        <fullName evidence="5">N-acetyl-glutamate semialdehyde dehydrogenase</fullName>
        <shortName evidence="5">NAGSA dehydrogenase</shortName>
    </alternativeName>
</protein>
<dbReference type="NCBIfam" id="TIGR01850">
    <property type="entry name" value="argC"/>
    <property type="match status" value="1"/>
</dbReference>
<dbReference type="CDD" id="cd23934">
    <property type="entry name" value="AGPR_1_C"/>
    <property type="match status" value="1"/>
</dbReference>
<dbReference type="GO" id="GO:0005737">
    <property type="term" value="C:cytoplasm"/>
    <property type="evidence" value="ECO:0007669"/>
    <property type="project" value="UniProtKB-SubCell"/>
</dbReference>
<dbReference type="Pfam" id="PF22698">
    <property type="entry name" value="Semialdhyde_dhC_1"/>
    <property type="match status" value="1"/>
</dbReference>
<evidence type="ECO:0000256" key="4">
    <source>
        <dbReference type="ARBA" id="ARBA00023002"/>
    </source>
</evidence>
<evidence type="ECO:0000256" key="1">
    <source>
        <dbReference type="ARBA" id="ARBA00022571"/>
    </source>
</evidence>
<dbReference type="Pfam" id="PF01118">
    <property type="entry name" value="Semialdhyde_dh"/>
    <property type="match status" value="1"/>
</dbReference>
<dbReference type="HAMAP" id="MF_00150">
    <property type="entry name" value="ArgC_type1"/>
    <property type="match status" value="1"/>
</dbReference>
<dbReference type="EC" id="1.2.1.38" evidence="5"/>
<dbReference type="EMBL" id="FIZP01000001">
    <property type="protein sequence ID" value="CZE45920.1"/>
    <property type="molecule type" value="Genomic_DNA"/>
</dbReference>
<comment type="catalytic activity">
    <reaction evidence="5">
        <text>N-acetyl-L-glutamate 5-semialdehyde + phosphate + NADP(+) = N-acetyl-L-glutamyl 5-phosphate + NADPH + H(+)</text>
        <dbReference type="Rhea" id="RHEA:21588"/>
        <dbReference type="ChEBI" id="CHEBI:15378"/>
        <dbReference type="ChEBI" id="CHEBI:29123"/>
        <dbReference type="ChEBI" id="CHEBI:43474"/>
        <dbReference type="ChEBI" id="CHEBI:57783"/>
        <dbReference type="ChEBI" id="CHEBI:57936"/>
        <dbReference type="ChEBI" id="CHEBI:58349"/>
        <dbReference type="EC" id="1.2.1.38"/>
    </reaction>
</comment>
<dbReference type="GO" id="GO:0070401">
    <property type="term" value="F:NADP+ binding"/>
    <property type="evidence" value="ECO:0007669"/>
    <property type="project" value="InterPro"/>
</dbReference>
<name>A0A128EAB3_9BACT</name>
<keyword evidence="9" id="KW-1185">Reference proteome</keyword>
<gene>
    <name evidence="5 8" type="primary">argC</name>
    <name evidence="8" type="ORF">ERS672216_00101</name>
</gene>
<dbReference type="SMART" id="SM00859">
    <property type="entry name" value="Semialdhyde_dh"/>
    <property type="match status" value="1"/>
</dbReference>
<dbReference type="UniPathway" id="UPA00068">
    <property type="reaction ID" value="UER00108"/>
</dbReference>
<dbReference type="RefSeq" id="WP_075539852.1">
    <property type="nucleotide sequence ID" value="NZ_CP053844.1"/>
</dbReference>
<comment type="pathway">
    <text evidence="5">Amino-acid biosynthesis; L-arginine biosynthesis; N(2)-acetyl-L-ornithine from L-glutamate: step 3/4.</text>
</comment>
<dbReference type="OrthoDB" id="9801289at2"/>
<dbReference type="SUPFAM" id="SSF55347">
    <property type="entry name" value="Glyceraldehyde-3-phosphate dehydrogenase-like, C-terminal domain"/>
    <property type="match status" value="1"/>
</dbReference>
<feature type="active site" evidence="5 6">
    <location>
        <position position="147"/>
    </location>
</feature>
<dbReference type="PANTHER" id="PTHR32338">
    <property type="entry name" value="N-ACETYL-GAMMA-GLUTAMYL-PHOSPHATE REDUCTASE, CHLOROPLASTIC-RELATED-RELATED"/>
    <property type="match status" value="1"/>
</dbReference>
<dbReference type="InterPro" id="IPR050085">
    <property type="entry name" value="AGPR"/>
</dbReference>
<proteinExistence type="inferred from homology"/>
<evidence type="ECO:0000313" key="9">
    <source>
        <dbReference type="Proteomes" id="UP000069632"/>
    </source>
</evidence>
<dbReference type="GO" id="GO:0051287">
    <property type="term" value="F:NAD binding"/>
    <property type="evidence" value="ECO:0007669"/>
    <property type="project" value="InterPro"/>
</dbReference>
<dbReference type="InterPro" id="IPR036291">
    <property type="entry name" value="NAD(P)-bd_dom_sf"/>
</dbReference>
<dbReference type="CDD" id="cd17895">
    <property type="entry name" value="AGPR_1_N"/>
    <property type="match status" value="1"/>
</dbReference>
<dbReference type="InterPro" id="IPR058924">
    <property type="entry name" value="AGPR_dimerisation_dom"/>
</dbReference>
<feature type="domain" description="Semialdehyde dehydrogenase NAD-binding" evidence="7">
    <location>
        <begin position="3"/>
        <end position="139"/>
    </location>
</feature>
<dbReference type="PROSITE" id="PS01224">
    <property type="entry name" value="ARGC"/>
    <property type="match status" value="1"/>
</dbReference>
<comment type="similarity">
    <text evidence="5">Belongs to the NAGSA dehydrogenase family. Type 1 subfamily.</text>
</comment>
<dbReference type="InterPro" id="IPR000534">
    <property type="entry name" value="Semialdehyde_DH_NAD-bd"/>
</dbReference>
<dbReference type="GO" id="GO:0006526">
    <property type="term" value="P:L-arginine biosynthetic process"/>
    <property type="evidence" value="ECO:0007669"/>
    <property type="project" value="UniProtKB-UniRule"/>
</dbReference>
<evidence type="ECO:0000256" key="2">
    <source>
        <dbReference type="ARBA" id="ARBA00022605"/>
    </source>
</evidence>
<keyword evidence="5" id="KW-0963">Cytoplasm</keyword>
<sequence length="335" mass="36991">MKRVGIIGVSGYTGVELVKILLNHPEFELSYLAATSEGKIDEIFPQLSGVCELKVEVANAKTASLRCDLVFLALPHEKGMEFASEILSFGTTKVVDLSADYRLSLELYEKNYTTHQDKKNLASAVYGLPELHRKRIKTTNLVANPGCYPTCSILAILPFLPFLDTKFGVMIDAKSGVSGAGKSLKQTSHFVNVNENINAYSPLSHRHADEIKEQISLAKKEPISTLFVPHLVPLTRGMLVSVFGVLNEKIDELEVLREFYKDEKFVRVRNEPVQVKNVVGTNFCDIFVKKLDGKIWVNSAIDNLLRGASSQAVINANLMCGFDEGLGIPNLAYGI</sequence>
<accession>A0A128EAB3</accession>
<evidence type="ECO:0000256" key="5">
    <source>
        <dbReference type="HAMAP-Rule" id="MF_00150"/>
    </source>
</evidence>
<reference evidence="8 9" key="1">
    <citation type="submission" date="2016-02" db="EMBL/GenBank/DDBJ databases">
        <authorList>
            <consortium name="Pathogen Informatics"/>
        </authorList>
    </citation>
    <scope>NUCLEOTIDE SEQUENCE [LARGE SCALE GENOMIC DNA]</scope>
    <source>
        <strain evidence="8 9">RC20</strain>
    </source>
</reference>
<keyword evidence="2 5" id="KW-0028">Amino-acid biosynthesis</keyword>
<dbReference type="SUPFAM" id="SSF51735">
    <property type="entry name" value="NAD(P)-binding Rossmann-fold domains"/>
    <property type="match status" value="1"/>
</dbReference>
<dbReference type="InterPro" id="IPR023013">
    <property type="entry name" value="AGPR_AS"/>
</dbReference>
<evidence type="ECO:0000259" key="7">
    <source>
        <dbReference type="SMART" id="SM00859"/>
    </source>
</evidence>
<evidence type="ECO:0000313" key="8">
    <source>
        <dbReference type="EMBL" id="CZE45920.1"/>
    </source>
</evidence>
<dbReference type="PANTHER" id="PTHR32338:SF10">
    <property type="entry name" value="N-ACETYL-GAMMA-GLUTAMYL-PHOSPHATE REDUCTASE, CHLOROPLASTIC-RELATED"/>
    <property type="match status" value="1"/>
</dbReference>